<evidence type="ECO:0000313" key="2">
    <source>
        <dbReference type="Proteomes" id="UP000591131"/>
    </source>
</evidence>
<dbReference type="EMBL" id="JAAPAO010002895">
    <property type="protein sequence ID" value="KAF4647044.1"/>
    <property type="molecule type" value="Genomic_DNA"/>
</dbReference>
<name>A0A7J6KJB7_PERCH</name>
<dbReference type="AlphaFoldDB" id="A0A7J6KJB7"/>
<feature type="non-terminal residue" evidence="1">
    <location>
        <position position="1"/>
    </location>
</feature>
<proteinExistence type="predicted"/>
<reference evidence="1 2" key="1">
    <citation type="submission" date="2020-04" db="EMBL/GenBank/DDBJ databases">
        <title>Perkinsus chesapeaki whole genome sequence.</title>
        <authorList>
            <person name="Bogema D.R."/>
        </authorList>
    </citation>
    <scope>NUCLEOTIDE SEQUENCE [LARGE SCALE GENOMIC DNA]</scope>
    <source>
        <strain evidence="1">ATCC PRA-425</strain>
    </source>
</reference>
<accession>A0A7J6KJB7</accession>
<comment type="caution">
    <text evidence="1">The sequence shown here is derived from an EMBL/GenBank/DDBJ whole genome shotgun (WGS) entry which is preliminary data.</text>
</comment>
<feature type="non-terminal residue" evidence="1">
    <location>
        <position position="209"/>
    </location>
</feature>
<keyword evidence="2" id="KW-1185">Reference proteome</keyword>
<organism evidence="1 2">
    <name type="scientific">Perkinsus chesapeaki</name>
    <name type="common">Clam parasite</name>
    <name type="synonym">Perkinsus andrewsi</name>
    <dbReference type="NCBI Taxonomy" id="330153"/>
    <lineage>
        <taxon>Eukaryota</taxon>
        <taxon>Sar</taxon>
        <taxon>Alveolata</taxon>
        <taxon>Perkinsozoa</taxon>
        <taxon>Perkinsea</taxon>
        <taxon>Perkinsida</taxon>
        <taxon>Perkinsidae</taxon>
        <taxon>Perkinsus</taxon>
    </lineage>
</organism>
<evidence type="ECO:0000313" key="1">
    <source>
        <dbReference type="EMBL" id="KAF4647044.1"/>
    </source>
</evidence>
<gene>
    <name evidence="1" type="ORF">FOL47_005160</name>
</gene>
<dbReference type="Proteomes" id="UP000591131">
    <property type="component" value="Unassembled WGS sequence"/>
</dbReference>
<sequence length="209" mass="22911">CSRFESLSSSTSITPSTLRGRRWLSWWEDVADVVLSVPTSCRPIKGKQNTFADALSRMTCFLWSTVDLRIPSDETILDPPGHIDGLASAYLSDCFLADISVGIPERGSYAGNLVDAQKLDQESKYQGFSISDIYKVAAGDTSAKLVRDVAKLGSLVPDRFRLDHDSVLSVCTPIPITSTDEEGNTKITYADKWVPVLPLGGDFRKFLAD</sequence>
<protein>
    <submittedName>
        <fullName evidence="1">Uncharacterized protein</fullName>
    </submittedName>
</protein>